<reference evidence="12" key="1">
    <citation type="submission" date="2017-02" db="UniProtKB">
        <authorList>
            <consortium name="WormBaseParasite"/>
        </authorList>
    </citation>
    <scope>IDENTIFICATION</scope>
</reference>
<evidence type="ECO:0000313" key="12">
    <source>
        <dbReference type="WBParaSite" id="ASIM_0001488101-mRNA-1"/>
    </source>
</evidence>
<dbReference type="Proteomes" id="UP000267096">
    <property type="component" value="Unassembled WGS sequence"/>
</dbReference>
<dbReference type="PANTHER" id="PTHR12289">
    <property type="entry name" value="METAXIN RELATED"/>
    <property type="match status" value="1"/>
</dbReference>
<protein>
    <submittedName>
        <fullName evidence="12">Metaxin-2 homolog (inferred by orthology to a C. elegans protein)</fullName>
    </submittedName>
</protein>
<evidence type="ECO:0000256" key="5">
    <source>
        <dbReference type="ARBA" id="ARBA00022927"/>
    </source>
</evidence>
<evidence type="ECO:0000256" key="3">
    <source>
        <dbReference type="ARBA" id="ARBA00022448"/>
    </source>
</evidence>
<dbReference type="InterPro" id="IPR033468">
    <property type="entry name" value="Metaxin_GST"/>
</dbReference>
<dbReference type="InterPro" id="IPR019564">
    <property type="entry name" value="Sam37/metaxin_N"/>
</dbReference>
<comment type="subcellular location">
    <subcellularLocation>
        <location evidence="1">Mitochondrion outer membrane</location>
    </subcellularLocation>
</comment>
<dbReference type="InterPro" id="IPR036282">
    <property type="entry name" value="Glutathione-S-Trfase_C_sf"/>
</dbReference>
<dbReference type="Pfam" id="PF17171">
    <property type="entry name" value="GST_C_6"/>
    <property type="match status" value="1"/>
</dbReference>
<evidence type="ECO:0000313" key="11">
    <source>
        <dbReference type="Proteomes" id="UP000267096"/>
    </source>
</evidence>
<evidence type="ECO:0000256" key="1">
    <source>
        <dbReference type="ARBA" id="ARBA00004294"/>
    </source>
</evidence>
<evidence type="ECO:0000256" key="4">
    <source>
        <dbReference type="ARBA" id="ARBA00022787"/>
    </source>
</evidence>
<comment type="similarity">
    <text evidence="2">Belongs to the metaxin family.</text>
</comment>
<reference evidence="10 11" key="2">
    <citation type="submission" date="2018-11" db="EMBL/GenBank/DDBJ databases">
        <authorList>
            <consortium name="Pathogen Informatics"/>
        </authorList>
    </citation>
    <scope>NUCLEOTIDE SEQUENCE [LARGE SCALE GENOMIC DNA]</scope>
</reference>
<gene>
    <name evidence="10" type="ORF">ASIM_LOCUS14291</name>
</gene>
<dbReference type="Pfam" id="PF10568">
    <property type="entry name" value="Tom37"/>
    <property type="match status" value="1"/>
</dbReference>
<dbReference type="InterPro" id="IPR050931">
    <property type="entry name" value="Mito_Protein_Transport_Metaxin"/>
</dbReference>
<feature type="domain" description="Mitochondrial outer membrane transport complex Sam37/metaxin N-terminal" evidence="8">
    <location>
        <begin position="45"/>
        <end position="165"/>
    </location>
</feature>
<dbReference type="EMBL" id="UYRR01031687">
    <property type="protein sequence ID" value="VDK51946.1"/>
    <property type="molecule type" value="Genomic_DNA"/>
</dbReference>
<dbReference type="GO" id="GO:0015031">
    <property type="term" value="P:protein transport"/>
    <property type="evidence" value="ECO:0007669"/>
    <property type="project" value="UniProtKB-KW"/>
</dbReference>
<feature type="domain" description="Metaxin glutathione S-transferase" evidence="9">
    <location>
        <begin position="190"/>
        <end position="252"/>
    </location>
</feature>
<dbReference type="Gene3D" id="1.20.1050.10">
    <property type="match status" value="1"/>
</dbReference>
<accession>A0A0M3K1W9</accession>
<dbReference type="GO" id="GO:0007005">
    <property type="term" value="P:mitochondrion organization"/>
    <property type="evidence" value="ECO:0007669"/>
    <property type="project" value="TreeGrafter"/>
</dbReference>
<dbReference type="GO" id="GO:0001401">
    <property type="term" value="C:SAM complex"/>
    <property type="evidence" value="ECO:0007669"/>
    <property type="project" value="InterPro"/>
</dbReference>
<organism evidence="12">
    <name type="scientific">Anisakis simplex</name>
    <name type="common">Herring worm</name>
    <dbReference type="NCBI Taxonomy" id="6269"/>
    <lineage>
        <taxon>Eukaryota</taxon>
        <taxon>Metazoa</taxon>
        <taxon>Ecdysozoa</taxon>
        <taxon>Nematoda</taxon>
        <taxon>Chromadorea</taxon>
        <taxon>Rhabditida</taxon>
        <taxon>Spirurina</taxon>
        <taxon>Ascaridomorpha</taxon>
        <taxon>Ascaridoidea</taxon>
        <taxon>Anisakidae</taxon>
        <taxon>Anisakis</taxon>
        <taxon>Anisakis simplex complex</taxon>
    </lineage>
</organism>
<dbReference type="WBParaSite" id="ASIM_0001488101-mRNA-1">
    <property type="protein sequence ID" value="ASIM_0001488101-mRNA-1"/>
    <property type="gene ID" value="ASIM_0001488101"/>
</dbReference>
<keyword evidence="7" id="KW-0472">Membrane</keyword>
<dbReference type="AlphaFoldDB" id="A0A0M3K1W9"/>
<proteinExistence type="inferred from homology"/>
<keyword evidence="5" id="KW-0653">Protein transport</keyword>
<evidence type="ECO:0000256" key="6">
    <source>
        <dbReference type="ARBA" id="ARBA00023128"/>
    </source>
</evidence>
<name>A0A0M3K1W9_ANISI</name>
<evidence type="ECO:0000256" key="7">
    <source>
        <dbReference type="ARBA" id="ARBA00023136"/>
    </source>
</evidence>
<evidence type="ECO:0000259" key="9">
    <source>
        <dbReference type="Pfam" id="PF17171"/>
    </source>
</evidence>
<keyword evidence="11" id="KW-1185">Reference proteome</keyword>
<evidence type="ECO:0000256" key="2">
    <source>
        <dbReference type="ARBA" id="ARBA00009170"/>
    </source>
</evidence>
<evidence type="ECO:0000313" key="10">
    <source>
        <dbReference type="EMBL" id="VDK51946.1"/>
    </source>
</evidence>
<keyword evidence="6" id="KW-0496">Mitochondrion</keyword>
<keyword evidence="3" id="KW-0813">Transport</keyword>
<keyword evidence="4" id="KW-1000">Mitochondrion outer membrane</keyword>
<dbReference type="PANTHER" id="PTHR12289:SF38">
    <property type="entry name" value="METAXIN-2"/>
    <property type="match status" value="1"/>
</dbReference>
<sequence>MSANYFMADLVSDSLSAKMGDEWTNAAVFAPFQNQQALVNEYADCLAVRAFLRMVELPFHLDERPNAEFMSPTGKVPFLKLQDVIVPEFMPIVDFVSKKGVQLSGGLTDAQRADMYAHIALIEEVLKNAELYILWIEESTYSEVTRHRYGSAYSWPLHQILPMLKRREVNKYLSALEWRTKSLDEVIDEADACFKSLSLKLANNDYFMGDLPTELDALAFGHLFTILTTELPNMDLVNCLRKYSNLTDFCRLIDEKYFKAN</sequence>
<dbReference type="SUPFAM" id="SSF47616">
    <property type="entry name" value="GST C-terminal domain-like"/>
    <property type="match status" value="1"/>
</dbReference>
<dbReference type="OrthoDB" id="198787at2759"/>
<dbReference type="CDD" id="cd03211">
    <property type="entry name" value="GST_C_Metaxin2"/>
    <property type="match status" value="1"/>
</dbReference>
<evidence type="ECO:0000259" key="8">
    <source>
        <dbReference type="Pfam" id="PF10568"/>
    </source>
</evidence>